<dbReference type="Proteomes" id="UP000663862">
    <property type="component" value="Unassembled WGS sequence"/>
</dbReference>
<evidence type="ECO:0000313" key="2">
    <source>
        <dbReference type="Proteomes" id="UP000663862"/>
    </source>
</evidence>
<name>A0A821HNU9_9BILA</name>
<dbReference type="EMBL" id="CAJOBQ010008085">
    <property type="protein sequence ID" value="CAF4688315.1"/>
    <property type="molecule type" value="Genomic_DNA"/>
</dbReference>
<gene>
    <name evidence="1" type="ORF">TSG867_LOCUS32733</name>
</gene>
<sequence length="102" mass="11693">MMSVGHWLTGPLTADVIIPSVRRPWIVGCISPDRPAQTLGEDTEHAELTEGFRDRGRLIFHGYSSFLKFSYSLEIDYFGPKNQIQAYRQVTYSIGFFHLKNL</sequence>
<proteinExistence type="predicted"/>
<protein>
    <submittedName>
        <fullName evidence="1">Uncharacterized protein</fullName>
    </submittedName>
</protein>
<dbReference type="AlphaFoldDB" id="A0A821HNU9"/>
<organism evidence="1 2">
    <name type="scientific">Rotaria socialis</name>
    <dbReference type="NCBI Taxonomy" id="392032"/>
    <lineage>
        <taxon>Eukaryota</taxon>
        <taxon>Metazoa</taxon>
        <taxon>Spiralia</taxon>
        <taxon>Gnathifera</taxon>
        <taxon>Rotifera</taxon>
        <taxon>Eurotatoria</taxon>
        <taxon>Bdelloidea</taxon>
        <taxon>Philodinida</taxon>
        <taxon>Philodinidae</taxon>
        <taxon>Rotaria</taxon>
    </lineage>
</organism>
<reference evidence="1" key="1">
    <citation type="submission" date="2021-02" db="EMBL/GenBank/DDBJ databases">
        <authorList>
            <person name="Nowell W R."/>
        </authorList>
    </citation>
    <scope>NUCLEOTIDE SEQUENCE</scope>
</reference>
<comment type="caution">
    <text evidence="1">The sequence shown here is derived from an EMBL/GenBank/DDBJ whole genome shotgun (WGS) entry which is preliminary data.</text>
</comment>
<evidence type="ECO:0000313" key="1">
    <source>
        <dbReference type="EMBL" id="CAF4688315.1"/>
    </source>
</evidence>
<accession>A0A821HNU9</accession>